<dbReference type="Proteomes" id="UP001620597">
    <property type="component" value="Unassembled WGS sequence"/>
</dbReference>
<keyword evidence="1" id="KW-0812">Transmembrane</keyword>
<keyword evidence="3" id="KW-1185">Reference proteome</keyword>
<reference evidence="2 3" key="1">
    <citation type="submission" date="2024-03" db="EMBL/GenBank/DDBJ databases">
        <title>High-quality draft genome sequence of Oceanobacter sp. wDCs-4.</title>
        <authorList>
            <person name="Dong C."/>
        </authorList>
    </citation>
    <scope>NUCLEOTIDE SEQUENCE [LARGE SCALE GENOMIC DNA]</scope>
    <source>
        <strain evidence="3">wDCs-4</strain>
    </source>
</reference>
<evidence type="ECO:0000313" key="2">
    <source>
        <dbReference type="EMBL" id="MFK4754172.1"/>
    </source>
</evidence>
<evidence type="ECO:0000313" key="3">
    <source>
        <dbReference type="Proteomes" id="UP001620597"/>
    </source>
</evidence>
<keyword evidence="1" id="KW-1133">Transmembrane helix</keyword>
<sequence>MKIRELPIRLNSAQQSLKPVIPAQRTPKSDRLLAWLLLLHELKRERLIRAMLTGIQNIGGQSPHRQGNRLAAGLLLLSVIVSVGYLAISMRVLV</sequence>
<comment type="caution">
    <text evidence="2">The sequence shown here is derived from an EMBL/GenBank/DDBJ whole genome shotgun (WGS) entry which is preliminary data.</text>
</comment>
<organism evidence="2 3">
    <name type="scientific">Oceanobacter antarcticus</name>
    <dbReference type="NCBI Taxonomy" id="3133425"/>
    <lineage>
        <taxon>Bacteria</taxon>
        <taxon>Pseudomonadati</taxon>
        <taxon>Pseudomonadota</taxon>
        <taxon>Gammaproteobacteria</taxon>
        <taxon>Oceanospirillales</taxon>
        <taxon>Oceanospirillaceae</taxon>
        <taxon>Oceanobacter</taxon>
    </lineage>
</organism>
<protein>
    <submittedName>
        <fullName evidence="2">Uncharacterized protein</fullName>
    </submittedName>
</protein>
<evidence type="ECO:0000256" key="1">
    <source>
        <dbReference type="SAM" id="Phobius"/>
    </source>
</evidence>
<keyword evidence="1" id="KW-0472">Membrane</keyword>
<proteinExistence type="predicted"/>
<dbReference type="RefSeq" id="WP_416207109.1">
    <property type="nucleotide sequence ID" value="NZ_JBBKTX010000025.1"/>
</dbReference>
<accession>A0ABW8NMH5</accession>
<name>A0ABW8NMH5_9GAMM</name>
<feature type="transmembrane region" description="Helical" evidence="1">
    <location>
        <begin position="70"/>
        <end position="88"/>
    </location>
</feature>
<dbReference type="EMBL" id="JBBKTX010000025">
    <property type="protein sequence ID" value="MFK4754172.1"/>
    <property type="molecule type" value="Genomic_DNA"/>
</dbReference>
<gene>
    <name evidence="2" type="ORF">WG929_17300</name>
</gene>